<dbReference type="AlphaFoldDB" id="A0A2R6X7U0"/>
<evidence type="ECO:0000313" key="3">
    <source>
        <dbReference type="Proteomes" id="UP000244005"/>
    </source>
</evidence>
<protein>
    <submittedName>
        <fullName evidence="2">Uncharacterized protein</fullName>
    </submittedName>
</protein>
<feature type="compositionally biased region" description="Basic and acidic residues" evidence="1">
    <location>
        <begin position="106"/>
        <end position="124"/>
    </location>
</feature>
<proteinExistence type="predicted"/>
<sequence>MTESAGQSKSSVKLLLAIVLDKKSVVDDDPADSTRSGDVLKMEFGRDLEFRSRKKLVPLSMRTVVTQMFLAVTRPPRPRPRPALTTPRSSNERFTEPSPACLRKGASRDSRLTRPLEKQESTDI</sequence>
<name>A0A2R6X7U0_MARPO</name>
<feature type="region of interest" description="Disordered" evidence="1">
    <location>
        <begin position="72"/>
        <end position="124"/>
    </location>
</feature>
<dbReference type="Proteomes" id="UP000244005">
    <property type="component" value="Unassembled WGS sequence"/>
</dbReference>
<evidence type="ECO:0000256" key="1">
    <source>
        <dbReference type="SAM" id="MobiDB-lite"/>
    </source>
</evidence>
<organism evidence="2 3">
    <name type="scientific">Marchantia polymorpha</name>
    <name type="common">Common liverwort</name>
    <name type="synonym">Marchantia aquatica</name>
    <dbReference type="NCBI Taxonomy" id="3197"/>
    <lineage>
        <taxon>Eukaryota</taxon>
        <taxon>Viridiplantae</taxon>
        <taxon>Streptophyta</taxon>
        <taxon>Embryophyta</taxon>
        <taxon>Marchantiophyta</taxon>
        <taxon>Marchantiopsida</taxon>
        <taxon>Marchantiidae</taxon>
        <taxon>Marchantiales</taxon>
        <taxon>Marchantiaceae</taxon>
        <taxon>Marchantia</taxon>
    </lineage>
</organism>
<dbReference type="Gramene" id="Mp2g04820.1">
    <property type="protein sequence ID" value="Mp2g04820.1.cds1"/>
    <property type="gene ID" value="Mp2g04820"/>
</dbReference>
<evidence type="ECO:0000313" key="2">
    <source>
        <dbReference type="EMBL" id="PTQ42170.1"/>
    </source>
</evidence>
<reference evidence="3" key="1">
    <citation type="journal article" date="2017" name="Cell">
        <title>Insights into land plant evolution garnered from the Marchantia polymorpha genome.</title>
        <authorList>
            <person name="Bowman J.L."/>
            <person name="Kohchi T."/>
            <person name="Yamato K.T."/>
            <person name="Jenkins J."/>
            <person name="Shu S."/>
            <person name="Ishizaki K."/>
            <person name="Yamaoka S."/>
            <person name="Nishihama R."/>
            <person name="Nakamura Y."/>
            <person name="Berger F."/>
            <person name="Adam C."/>
            <person name="Aki S.S."/>
            <person name="Althoff F."/>
            <person name="Araki T."/>
            <person name="Arteaga-Vazquez M.A."/>
            <person name="Balasubrmanian S."/>
            <person name="Barry K."/>
            <person name="Bauer D."/>
            <person name="Boehm C.R."/>
            <person name="Briginshaw L."/>
            <person name="Caballero-Perez J."/>
            <person name="Catarino B."/>
            <person name="Chen F."/>
            <person name="Chiyoda S."/>
            <person name="Chovatia M."/>
            <person name="Davies K.M."/>
            <person name="Delmans M."/>
            <person name="Demura T."/>
            <person name="Dierschke T."/>
            <person name="Dolan L."/>
            <person name="Dorantes-Acosta A.E."/>
            <person name="Eklund D.M."/>
            <person name="Florent S.N."/>
            <person name="Flores-Sandoval E."/>
            <person name="Fujiyama A."/>
            <person name="Fukuzawa H."/>
            <person name="Galik B."/>
            <person name="Grimanelli D."/>
            <person name="Grimwood J."/>
            <person name="Grossniklaus U."/>
            <person name="Hamada T."/>
            <person name="Haseloff J."/>
            <person name="Hetherington A.J."/>
            <person name="Higo A."/>
            <person name="Hirakawa Y."/>
            <person name="Hundley H.N."/>
            <person name="Ikeda Y."/>
            <person name="Inoue K."/>
            <person name="Inoue S.I."/>
            <person name="Ishida S."/>
            <person name="Jia Q."/>
            <person name="Kakita M."/>
            <person name="Kanazawa T."/>
            <person name="Kawai Y."/>
            <person name="Kawashima T."/>
            <person name="Kennedy M."/>
            <person name="Kinose K."/>
            <person name="Kinoshita T."/>
            <person name="Kohara Y."/>
            <person name="Koide E."/>
            <person name="Komatsu K."/>
            <person name="Kopischke S."/>
            <person name="Kubo M."/>
            <person name="Kyozuka J."/>
            <person name="Lagercrantz U."/>
            <person name="Lin S.S."/>
            <person name="Lindquist E."/>
            <person name="Lipzen A.M."/>
            <person name="Lu C.W."/>
            <person name="De Luna E."/>
            <person name="Martienssen R.A."/>
            <person name="Minamino N."/>
            <person name="Mizutani M."/>
            <person name="Mizutani M."/>
            <person name="Mochizuki N."/>
            <person name="Monte I."/>
            <person name="Mosher R."/>
            <person name="Nagasaki H."/>
            <person name="Nakagami H."/>
            <person name="Naramoto S."/>
            <person name="Nishitani K."/>
            <person name="Ohtani M."/>
            <person name="Okamoto T."/>
            <person name="Okumura M."/>
            <person name="Phillips J."/>
            <person name="Pollak B."/>
            <person name="Reinders A."/>
            <person name="Rovekamp M."/>
            <person name="Sano R."/>
            <person name="Sawa S."/>
            <person name="Schmid M.W."/>
            <person name="Shirakawa M."/>
            <person name="Solano R."/>
            <person name="Spunde A."/>
            <person name="Suetsugu N."/>
            <person name="Sugano S."/>
            <person name="Sugiyama A."/>
            <person name="Sun R."/>
            <person name="Suzuki Y."/>
            <person name="Takenaka M."/>
            <person name="Takezawa D."/>
            <person name="Tomogane H."/>
            <person name="Tsuzuki M."/>
            <person name="Ueda T."/>
            <person name="Umeda M."/>
            <person name="Ward J.M."/>
            <person name="Watanabe Y."/>
            <person name="Yazaki K."/>
            <person name="Yokoyama R."/>
            <person name="Yoshitake Y."/>
            <person name="Yotsui I."/>
            <person name="Zachgo S."/>
            <person name="Schmutz J."/>
        </authorList>
    </citation>
    <scope>NUCLEOTIDE SEQUENCE [LARGE SCALE GENOMIC DNA]</scope>
    <source>
        <strain evidence="3">Tak-1</strain>
    </source>
</reference>
<gene>
    <name evidence="2" type="ORF">MARPO_0031s0137</name>
</gene>
<keyword evidence="3" id="KW-1185">Reference proteome</keyword>
<dbReference type="EMBL" id="KZ772703">
    <property type="protein sequence ID" value="PTQ42170.1"/>
    <property type="molecule type" value="Genomic_DNA"/>
</dbReference>
<accession>A0A2R6X7U0</accession>